<gene>
    <name evidence="5" type="ORF">Sru01_29060</name>
</gene>
<organism evidence="5 6">
    <name type="scientific">Sphaerisporangium rufum</name>
    <dbReference type="NCBI Taxonomy" id="1381558"/>
    <lineage>
        <taxon>Bacteria</taxon>
        <taxon>Bacillati</taxon>
        <taxon>Actinomycetota</taxon>
        <taxon>Actinomycetes</taxon>
        <taxon>Streptosporangiales</taxon>
        <taxon>Streptosporangiaceae</taxon>
        <taxon>Sphaerisporangium</taxon>
    </lineage>
</organism>
<dbReference type="InterPro" id="IPR050256">
    <property type="entry name" value="Glycosyltransferase_2"/>
</dbReference>
<reference evidence="5" key="1">
    <citation type="submission" date="2021-01" db="EMBL/GenBank/DDBJ databases">
        <title>Whole genome shotgun sequence of Sphaerisporangium rufum NBRC 109079.</title>
        <authorList>
            <person name="Komaki H."/>
            <person name="Tamura T."/>
        </authorList>
    </citation>
    <scope>NUCLEOTIDE SEQUENCE</scope>
    <source>
        <strain evidence="5">NBRC 109079</strain>
    </source>
</reference>
<dbReference type="CDD" id="cd04179">
    <property type="entry name" value="DPM_DPG-synthase_like"/>
    <property type="match status" value="1"/>
</dbReference>
<dbReference type="PANTHER" id="PTHR48090:SF7">
    <property type="entry name" value="RFBJ PROTEIN"/>
    <property type="match status" value="1"/>
</dbReference>
<evidence type="ECO:0000259" key="3">
    <source>
        <dbReference type="Pfam" id="PF00535"/>
    </source>
</evidence>
<comment type="similarity">
    <text evidence="1">Belongs to the glycosyltransferase 2 family.</text>
</comment>
<feature type="domain" description="Low-salt glycan biosynthesis hexosyltransferase Agl6 C-terminal transmembrane region" evidence="4">
    <location>
        <begin position="283"/>
        <end position="376"/>
    </location>
</feature>
<accession>A0A919UZM8</accession>
<dbReference type="AlphaFoldDB" id="A0A919UZM8"/>
<comment type="caution">
    <text evidence="5">The sequence shown here is derived from an EMBL/GenBank/DDBJ whole genome shotgun (WGS) entry which is preliminary data.</text>
</comment>
<name>A0A919UZM8_9ACTN</name>
<evidence type="ECO:0000313" key="5">
    <source>
        <dbReference type="EMBL" id="GII77924.1"/>
    </source>
</evidence>
<keyword evidence="2" id="KW-0472">Membrane</keyword>
<protein>
    <submittedName>
        <fullName evidence="5">Dolichol-P-glucose synthetase</fullName>
    </submittedName>
</protein>
<evidence type="ECO:0000256" key="1">
    <source>
        <dbReference type="ARBA" id="ARBA00006739"/>
    </source>
</evidence>
<dbReference type="Proteomes" id="UP000655287">
    <property type="component" value="Unassembled WGS sequence"/>
</dbReference>
<evidence type="ECO:0000313" key="6">
    <source>
        <dbReference type="Proteomes" id="UP000655287"/>
    </source>
</evidence>
<dbReference type="Pfam" id="PF26629">
    <property type="entry name" value="GT2_TM_C"/>
    <property type="match status" value="1"/>
</dbReference>
<keyword evidence="2" id="KW-1133">Transmembrane helix</keyword>
<sequence length="407" mass="43624">MELTVVMPCLNEAETVETCVRKALACMAEHGIEGEVVIADNGSTDGSQQLARDAGARVVHVDAKGYGNALIGGIRAARGRYVIMGDADDSYDFTALLPFVTELRAGADLVMGNRFRGGIAPGAMPPLHRYLGNPVLSFIGRLFFPSSIRDFHCGLRGFRRDSILNLGLQTGGMEFASEMVVKATLQGLDVREVPTTLSPDGRSRPPHLRSWRDGWRHLRFLLLYSPRWLFLIPGMALMTLGLVAGTALTFGPVYIGKLAFDVDTLVGASAMVVIGFQAVLFGLFTKVYAAEEGFLPEDRRIQRLVDVVTLEKGLIAGGLLAAGGFAGLIASVAHWQVRNFGPLIPAESLRLVVPSATALVVSFQTIFAALFISILGIRRTKETPVDVAASAAEEAAEAVQREATPAG</sequence>
<keyword evidence="6" id="KW-1185">Reference proteome</keyword>
<evidence type="ECO:0000259" key="4">
    <source>
        <dbReference type="Pfam" id="PF26629"/>
    </source>
</evidence>
<feature type="transmembrane region" description="Helical" evidence="2">
    <location>
        <begin position="267"/>
        <end position="289"/>
    </location>
</feature>
<dbReference type="SUPFAM" id="SSF53448">
    <property type="entry name" value="Nucleotide-diphospho-sugar transferases"/>
    <property type="match status" value="1"/>
</dbReference>
<dbReference type="Gene3D" id="3.90.550.10">
    <property type="entry name" value="Spore Coat Polysaccharide Biosynthesis Protein SpsA, Chain A"/>
    <property type="match status" value="1"/>
</dbReference>
<feature type="transmembrane region" description="Helical" evidence="2">
    <location>
        <begin position="228"/>
        <end position="255"/>
    </location>
</feature>
<dbReference type="PANTHER" id="PTHR48090">
    <property type="entry name" value="UNDECAPRENYL-PHOSPHATE 4-DEOXY-4-FORMAMIDO-L-ARABINOSE TRANSFERASE-RELATED"/>
    <property type="match status" value="1"/>
</dbReference>
<feature type="transmembrane region" description="Helical" evidence="2">
    <location>
        <begin position="310"/>
        <end position="335"/>
    </location>
</feature>
<feature type="transmembrane region" description="Helical" evidence="2">
    <location>
        <begin position="355"/>
        <end position="377"/>
    </location>
</feature>
<dbReference type="InterPro" id="IPR001173">
    <property type="entry name" value="Glyco_trans_2-like"/>
</dbReference>
<dbReference type="InterPro" id="IPR058718">
    <property type="entry name" value="Agl6_TM_C"/>
</dbReference>
<feature type="domain" description="Glycosyltransferase 2-like" evidence="3">
    <location>
        <begin position="4"/>
        <end position="163"/>
    </location>
</feature>
<dbReference type="RefSeq" id="WP_203984988.1">
    <property type="nucleotide sequence ID" value="NZ_BOOU01000043.1"/>
</dbReference>
<proteinExistence type="inferred from homology"/>
<dbReference type="EMBL" id="BOOU01000043">
    <property type="protein sequence ID" value="GII77924.1"/>
    <property type="molecule type" value="Genomic_DNA"/>
</dbReference>
<keyword evidence="2" id="KW-0812">Transmembrane</keyword>
<dbReference type="InterPro" id="IPR029044">
    <property type="entry name" value="Nucleotide-diphossugar_trans"/>
</dbReference>
<evidence type="ECO:0000256" key="2">
    <source>
        <dbReference type="SAM" id="Phobius"/>
    </source>
</evidence>
<dbReference type="Pfam" id="PF00535">
    <property type="entry name" value="Glycos_transf_2"/>
    <property type="match status" value="1"/>
</dbReference>